<organism evidence="2 3">
    <name type="scientific">Chitinimonas prasina</name>
    <dbReference type="NCBI Taxonomy" id="1434937"/>
    <lineage>
        <taxon>Bacteria</taxon>
        <taxon>Pseudomonadati</taxon>
        <taxon>Pseudomonadota</taxon>
        <taxon>Betaproteobacteria</taxon>
        <taxon>Neisseriales</taxon>
        <taxon>Chitinibacteraceae</taxon>
        <taxon>Chitinimonas</taxon>
    </lineage>
</organism>
<keyword evidence="1" id="KW-0732">Signal</keyword>
<evidence type="ECO:0000256" key="1">
    <source>
        <dbReference type="SAM" id="SignalP"/>
    </source>
</evidence>
<reference evidence="3" key="1">
    <citation type="journal article" date="2019" name="Int. J. Syst. Evol. Microbiol.">
        <title>The Global Catalogue of Microorganisms (GCM) 10K type strain sequencing project: providing services to taxonomists for standard genome sequencing and annotation.</title>
        <authorList>
            <consortium name="The Broad Institute Genomics Platform"/>
            <consortium name="The Broad Institute Genome Sequencing Center for Infectious Disease"/>
            <person name="Wu L."/>
            <person name="Ma J."/>
        </authorList>
    </citation>
    <scope>NUCLEOTIDE SEQUENCE [LARGE SCALE GENOMIC DNA]</scope>
    <source>
        <strain evidence="3">NBRC 110044</strain>
    </source>
</reference>
<feature type="chain" id="PRO_5046495802" description="CzcE family metal-binding protein" evidence="1">
    <location>
        <begin position="23"/>
        <end position="113"/>
    </location>
</feature>
<keyword evidence="3" id="KW-1185">Reference proteome</keyword>
<evidence type="ECO:0000313" key="3">
    <source>
        <dbReference type="Proteomes" id="UP001156706"/>
    </source>
</evidence>
<dbReference type="Pfam" id="PF20098">
    <property type="entry name" value="DUF6488"/>
    <property type="match status" value="1"/>
</dbReference>
<evidence type="ECO:0000313" key="2">
    <source>
        <dbReference type="EMBL" id="GLR12669.1"/>
    </source>
</evidence>
<dbReference type="Proteomes" id="UP001156706">
    <property type="component" value="Unassembled WGS sequence"/>
</dbReference>
<evidence type="ECO:0008006" key="4">
    <source>
        <dbReference type="Google" id="ProtNLM"/>
    </source>
</evidence>
<gene>
    <name evidence="2" type="ORF">GCM10007907_14590</name>
</gene>
<accession>A0ABQ5YCZ7</accession>
<protein>
    <recommendedName>
        <fullName evidence="4">CzcE family metal-binding protein</fullName>
    </recommendedName>
</protein>
<dbReference type="InterPro" id="IPR045503">
    <property type="entry name" value="DUF6488"/>
</dbReference>
<sequence length="113" mass="12323">MKLWKQTLIGTLLALSTLAAHAHGNHGDEEPISKDGASARGNKVIEMLVDSKKLQLSWKMTSAKEISSRDTPNGPVWVVSYQNPAESDTAKRTLYIFLDDVGNYLGANHTGTL</sequence>
<comment type="caution">
    <text evidence="2">The sequence shown here is derived from an EMBL/GenBank/DDBJ whole genome shotgun (WGS) entry which is preliminary data.</text>
</comment>
<dbReference type="RefSeq" id="WP_284195808.1">
    <property type="nucleotide sequence ID" value="NZ_BSOG01000002.1"/>
</dbReference>
<name>A0ABQ5YCZ7_9NEIS</name>
<feature type="signal peptide" evidence="1">
    <location>
        <begin position="1"/>
        <end position="22"/>
    </location>
</feature>
<proteinExistence type="predicted"/>
<dbReference type="EMBL" id="BSOG01000002">
    <property type="protein sequence ID" value="GLR12669.1"/>
    <property type="molecule type" value="Genomic_DNA"/>
</dbReference>